<organism evidence="1 2">
    <name type="scientific">Cotesia glomerata</name>
    <name type="common">Lepidopteran parasitic wasp</name>
    <name type="synonym">Apanteles glomeratus</name>
    <dbReference type="NCBI Taxonomy" id="32391"/>
    <lineage>
        <taxon>Eukaryota</taxon>
        <taxon>Metazoa</taxon>
        <taxon>Ecdysozoa</taxon>
        <taxon>Arthropoda</taxon>
        <taxon>Hexapoda</taxon>
        <taxon>Insecta</taxon>
        <taxon>Pterygota</taxon>
        <taxon>Neoptera</taxon>
        <taxon>Endopterygota</taxon>
        <taxon>Hymenoptera</taxon>
        <taxon>Apocrita</taxon>
        <taxon>Ichneumonoidea</taxon>
        <taxon>Braconidae</taxon>
        <taxon>Microgastrinae</taxon>
        <taxon>Cotesia</taxon>
    </lineage>
</organism>
<sequence>MSSIFDHTRKTERKDRSPFLVPKQSPLLLRVKIYWCTMSGRDDPTPRMCCCSVLVSSSHSFFIPVPLVGLIRLPLLVPPDTFASTPVSLPNHTIPLMIVGSMA</sequence>
<protein>
    <submittedName>
        <fullName evidence="1">Uncharacterized protein</fullName>
    </submittedName>
</protein>
<dbReference type="AlphaFoldDB" id="A0AAV7J5K5"/>
<comment type="caution">
    <text evidence="1">The sequence shown here is derived from an EMBL/GenBank/DDBJ whole genome shotgun (WGS) entry which is preliminary data.</text>
</comment>
<gene>
    <name evidence="1" type="ORF">KQX54_017875</name>
</gene>
<dbReference type="Proteomes" id="UP000826195">
    <property type="component" value="Unassembled WGS sequence"/>
</dbReference>
<proteinExistence type="predicted"/>
<dbReference type="EMBL" id="JAHXZJ010000001">
    <property type="protein sequence ID" value="KAH0568036.1"/>
    <property type="molecule type" value="Genomic_DNA"/>
</dbReference>
<name>A0AAV7J5K5_COTGL</name>
<keyword evidence="2" id="KW-1185">Reference proteome</keyword>
<reference evidence="1 2" key="1">
    <citation type="journal article" date="2021" name="J. Hered.">
        <title>A chromosome-level genome assembly of the parasitoid wasp, Cotesia glomerata (Hymenoptera: Braconidae).</title>
        <authorList>
            <person name="Pinto B.J."/>
            <person name="Weis J.J."/>
            <person name="Gamble T."/>
            <person name="Ode P.J."/>
            <person name="Paul R."/>
            <person name="Zaspel J.M."/>
        </authorList>
    </citation>
    <scope>NUCLEOTIDE SEQUENCE [LARGE SCALE GENOMIC DNA]</scope>
    <source>
        <strain evidence="1">CgM1</strain>
    </source>
</reference>
<evidence type="ECO:0000313" key="2">
    <source>
        <dbReference type="Proteomes" id="UP000826195"/>
    </source>
</evidence>
<evidence type="ECO:0000313" key="1">
    <source>
        <dbReference type="EMBL" id="KAH0568036.1"/>
    </source>
</evidence>
<accession>A0AAV7J5K5</accession>